<reference evidence="2" key="2">
    <citation type="submission" date="2020-09" db="EMBL/GenBank/DDBJ databases">
        <authorList>
            <person name="Sun Q."/>
            <person name="Zhou Y."/>
        </authorList>
    </citation>
    <scope>NUCLEOTIDE SEQUENCE</scope>
    <source>
        <strain evidence="2">CGMCC 1.6333</strain>
    </source>
</reference>
<dbReference type="Proteomes" id="UP000618460">
    <property type="component" value="Unassembled WGS sequence"/>
</dbReference>
<evidence type="ECO:0000313" key="3">
    <source>
        <dbReference type="Proteomes" id="UP000618460"/>
    </source>
</evidence>
<proteinExistence type="predicted"/>
<comment type="caution">
    <text evidence="2">The sequence shown here is derived from an EMBL/GenBank/DDBJ whole genome shotgun (WGS) entry which is preliminary data.</text>
</comment>
<sequence>MNKNINFFKIIVIIVLVISLAINFTLMSKINGLENQVNYLADSQYQITDNISNQTNNINHILNDFKEEQSWISAITMDINTDELKDEKTKASFQWQVKELHEDAEVIFHYAFGNTETYEDIPAEQAETGIFNVQVPFDLDLEPQWEIMSYGEEQEWIIEEKKIAESRAVELKYYVSVSSNDIVKSSALHRENLGYVGTGQYGIIHVDMDNRKHDETLSVSVTNHRTNPVIRVEEAYLLVYQNEAQVSEEKLESEPEEEEHPNRPRHFHLTEVEQYEDMRVVLKVVYNNGDTFEREIY</sequence>
<protein>
    <submittedName>
        <fullName evidence="2">Uncharacterized protein</fullName>
    </submittedName>
</protein>
<dbReference type="AlphaFoldDB" id="A0A917TFD5"/>
<keyword evidence="1" id="KW-1133">Transmembrane helix</keyword>
<keyword evidence="3" id="KW-1185">Reference proteome</keyword>
<accession>A0A917TFD5</accession>
<dbReference type="EMBL" id="BMLG01000001">
    <property type="protein sequence ID" value="GGM18675.1"/>
    <property type="molecule type" value="Genomic_DNA"/>
</dbReference>
<reference evidence="2" key="1">
    <citation type="journal article" date="2014" name="Int. J. Syst. Evol. Microbiol.">
        <title>Complete genome sequence of Corynebacterium casei LMG S-19264T (=DSM 44701T), isolated from a smear-ripened cheese.</title>
        <authorList>
            <consortium name="US DOE Joint Genome Institute (JGI-PGF)"/>
            <person name="Walter F."/>
            <person name="Albersmeier A."/>
            <person name="Kalinowski J."/>
            <person name="Ruckert C."/>
        </authorList>
    </citation>
    <scope>NUCLEOTIDE SEQUENCE</scope>
    <source>
        <strain evidence="2">CGMCC 1.6333</strain>
    </source>
</reference>
<evidence type="ECO:0000313" key="2">
    <source>
        <dbReference type="EMBL" id="GGM18675.1"/>
    </source>
</evidence>
<organism evidence="2 3">
    <name type="scientific">Paraliobacillus quinghaiensis</name>
    <dbReference type="NCBI Taxonomy" id="470815"/>
    <lineage>
        <taxon>Bacteria</taxon>
        <taxon>Bacillati</taxon>
        <taxon>Bacillota</taxon>
        <taxon>Bacilli</taxon>
        <taxon>Bacillales</taxon>
        <taxon>Bacillaceae</taxon>
        <taxon>Paraliobacillus</taxon>
    </lineage>
</organism>
<keyword evidence="1" id="KW-0812">Transmembrane</keyword>
<feature type="transmembrane region" description="Helical" evidence="1">
    <location>
        <begin position="7"/>
        <end position="26"/>
    </location>
</feature>
<evidence type="ECO:0000256" key="1">
    <source>
        <dbReference type="SAM" id="Phobius"/>
    </source>
</evidence>
<keyword evidence="1" id="KW-0472">Membrane</keyword>
<name>A0A917TFD5_9BACI</name>
<dbReference type="OrthoDB" id="2800840at2"/>
<dbReference type="RefSeq" id="WP_117152554.1">
    <property type="nucleotide sequence ID" value="NZ_BMLG01000001.1"/>
</dbReference>
<gene>
    <name evidence="2" type="ORF">GCM10011351_00580</name>
</gene>